<dbReference type="Gene3D" id="1.20.1280.50">
    <property type="match status" value="1"/>
</dbReference>
<dbReference type="Proteomes" id="UP000799118">
    <property type="component" value="Unassembled WGS sequence"/>
</dbReference>
<keyword evidence="2" id="KW-1185">Reference proteome</keyword>
<proteinExistence type="predicted"/>
<organism evidence="1 2">
    <name type="scientific">Gymnopus androsaceus JB14</name>
    <dbReference type="NCBI Taxonomy" id="1447944"/>
    <lineage>
        <taxon>Eukaryota</taxon>
        <taxon>Fungi</taxon>
        <taxon>Dikarya</taxon>
        <taxon>Basidiomycota</taxon>
        <taxon>Agaricomycotina</taxon>
        <taxon>Agaricomycetes</taxon>
        <taxon>Agaricomycetidae</taxon>
        <taxon>Agaricales</taxon>
        <taxon>Marasmiineae</taxon>
        <taxon>Omphalotaceae</taxon>
        <taxon>Gymnopus</taxon>
    </lineage>
</organism>
<protein>
    <submittedName>
        <fullName evidence="1">Uncharacterized protein</fullName>
    </submittedName>
</protein>
<sequence>MAQYLQSRIEDPIWLEPDDISFLRKRILEEEALVQIFEIRTNEPSANISELTRRKNAKRVEIALLRNVLAPVRRVPLEILTEIFELVLNKHRPWPSDIVSRIFTLSSVCVAWREAAHATSRLWSTLCISLERLVLRPELIWVENWATRSQTIPLNLYLDF</sequence>
<name>A0A6A4I5D6_9AGAR</name>
<gene>
    <name evidence="1" type="ORF">BT96DRAFT_876105</name>
</gene>
<feature type="non-terminal residue" evidence="1">
    <location>
        <position position="160"/>
    </location>
</feature>
<evidence type="ECO:0000313" key="2">
    <source>
        <dbReference type="Proteomes" id="UP000799118"/>
    </source>
</evidence>
<accession>A0A6A4I5D6</accession>
<dbReference type="OrthoDB" id="3156934at2759"/>
<dbReference type="EMBL" id="ML769405">
    <property type="protein sequence ID" value="KAE9405929.1"/>
    <property type="molecule type" value="Genomic_DNA"/>
</dbReference>
<reference evidence="1" key="1">
    <citation type="journal article" date="2019" name="Environ. Microbiol.">
        <title>Fungal ecological strategies reflected in gene transcription - a case study of two litter decomposers.</title>
        <authorList>
            <person name="Barbi F."/>
            <person name="Kohler A."/>
            <person name="Barry K."/>
            <person name="Baskaran P."/>
            <person name="Daum C."/>
            <person name="Fauchery L."/>
            <person name="Ihrmark K."/>
            <person name="Kuo A."/>
            <person name="LaButti K."/>
            <person name="Lipzen A."/>
            <person name="Morin E."/>
            <person name="Grigoriev I.V."/>
            <person name="Henrissat B."/>
            <person name="Lindahl B."/>
            <person name="Martin F."/>
        </authorList>
    </citation>
    <scope>NUCLEOTIDE SEQUENCE</scope>
    <source>
        <strain evidence="1">JB14</strain>
    </source>
</reference>
<evidence type="ECO:0000313" key="1">
    <source>
        <dbReference type="EMBL" id="KAE9405929.1"/>
    </source>
</evidence>
<dbReference type="AlphaFoldDB" id="A0A6A4I5D6"/>